<evidence type="ECO:0000256" key="3">
    <source>
        <dbReference type="SAM" id="Phobius"/>
    </source>
</evidence>
<dbReference type="PANTHER" id="PTHR10281">
    <property type="entry name" value="MEMBRANE-ASSOCIATED PROGESTERONE RECEPTOR COMPONENT-RELATED"/>
    <property type="match status" value="1"/>
</dbReference>
<feature type="transmembrane region" description="Helical" evidence="3">
    <location>
        <begin position="6"/>
        <end position="27"/>
    </location>
</feature>
<dbReference type="GO" id="GO:0020037">
    <property type="term" value="F:heme binding"/>
    <property type="evidence" value="ECO:0007669"/>
    <property type="project" value="UniProtKB-ARBA"/>
</dbReference>
<sequence length="179" mass="19273">MLSSELGPVLLALILAIPVGFILSTVFKSPRKIPDESEEPYSKKHSTTTPMAAFGPGSLTSPPVHLQAPRMDLFTQEELKAYDGTGPDGKIYVAVKGTVFDVSAKADMYGPGKAYNVFAGKDASKGLGLSSVKPEDAVPDYSGLDEQGMTTLNGWYDFFQKRYNIMGTVKDLPAAVSRF</sequence>
<dbReference type="Proteomes" id="UP000007148">
    <property type="component" value="Unassembled WGS sequence"/>
</dbReference>
<comment type="similarity">
    <text evidence="1">Belongs to the cytochrome b5 family. MAPR subfamily.</text>
</comment>
<evidence type="ECO:0000313" key="5">
    <source>
        <dbReference type="EMBL" id="CCA72162.1"/>
    </source>
</evidence>
<organism evidence="5 6">
    <name type="scientific">Serendipita indica (strain DSM 11827)</name>
    <name type="common">Root endophyte fungus</name>
    <name type="synonym">Piriformospora indica</name>
    <dbReference type="NCBI Taxonomy" id="1109443"/>
    <lineage>
        <taxon>Eukaryota</taxon>
        <taxon>Fungi</taxon>
        <taxon>Dikarya</taxon>
        <taxon>Basidiomycota</taxon>
        <taxon>Agaricomycotina</taxon>
        <taxon>Agaricomycetes</taxon>
        <taxon>Sebacinales</taxon>
        <taxon>Serendipitaceae</taxon>
        <taxon>Serendipita</taxon>
    </lineage>
</organism>
<dbReference type="OrthoDB" id="899at2759"/>
<accession>G4TLG9</accession>
<gene>
    <name evidence="5" type="ORF">PIIN_06097</name>
</gene>
<dbReference type="HOGENOM" id="CLU_042860_2_0_1"/>
<dbReference type="FunFam" id="3.10.120.10:FF:000003">
    <property type="entry name" value="membrane-associated progesterone receptor component 1"/>
    <property type="match status" value="1"/>
</dbReference>
<evidence type="ECO:0000313" key="6">
    <source>
        <dbReference type="Proteomes" id="UP000007148"/>
    </source>
</evidence>
<proteinExistence type="inferred from homology"/>
<keyword evidence="3" id="KW-0812">Transmembrane</keyword>
<dbReference type="GO" id="GO:0016020">
    <property type="term" value="C:membrane"/>
    <property type="evidence" value="ECO:0007669"/>
    <property type="project" value="TreeGrafter"/>
</dbReference>
<evidence type="ECO:0000256" key="1">
    <source>
        <dbReference type="ARBA" id="ARBA00038357"/>
    </source>
</evidence>
<dbReference type="InterPro" id="IPR050577">
    <property type="entry name" value="MAPR/NEUFC/NENF-like"/>
</dbReference>
<keyword evidence="6" id="KW-1185">Reference proteome</keyword>
<dbReference type="OMA" id="RTAFDSH"/>
<feature type="region of interest" description="Disordered" evidence="2">
    <location>
        <begin position="32"/>
        <end position="58"/>
    </location>
</feature>
<dbReference type="SUPFAM" id="SSF55856">
    <property type="entry name" value="Cytochrome b5-like heme/steroid binding domain"/>
    <property type="match status" value="1"/>
</dbReference>
<evidence type="ECO:0000259" key="4">
    <source>
        <dbReference type="SMART" id="SM01117"/>
    </source>
</evidence>
<protein>
    <submittedName>
        <fullName evidence="5">Related to cytochrome b5-Laccaria bicolor</fullName>
    </submittedName>
</protein>
<dbReference type="InterPro" id="IPR036400">
    <property type="entry name" value="Cyt_B5-like_heme/steroid_sf"/>
</dbReference>
<dbReference type="SMART" id="SM01117">
    <property type="entry name" value="Cyt-b5"/>
    <property type="match status" value="1"/>
</dbReference>
<dbReference type="Pfam" id="PF00173">
    <property type="entry name" value="Cyt-b5"/>
    <property type="match status" value="1"/>
</dbReference>
<feature type="domain" description="Cytochrome b5 heme-binding" evidence="4">
    <location>
        <begin position="74"/>
        <end position="170"/>
    </location>
</feature>
<dbReference type="AlphaFoldDB" id="G4TLG9"/>
<dbReference type="InParanoid" id="G4TLG9"/>
<reference evidence="5 6" key="1">
    <citation type="journal article" date="2011" name="PLoS Pathog.">
        <title>Endophytic Life Strategies Decoded by Genome and Transcriptome Analyses of the Mutualistic Root Symbiont Piriformospora indica.</title>
        <authorList>
            <person name="Zuccaro A."/>
            <person name="Lahrmann U."/>
            <person name="Guldener U."/>
            <person name="Langen G."/>
            <person name="Pfiffi S."/>
            <person name="Biedenkopf D."/>
            <person name="Wong P."/>
            <person name="Samans B."/>
            <person name="Grimm C."/>
            <person name="Basiewicz M."/>
            <person name="Murat C."/>
            <person name="Martin F."/>
            <person name="Kogel K.H."/>
        </authorList>
    </citation>
    <scope>NUCLEOTIDE SEQUENCE [LARGE SCALE GENOMIC DNA]</scope>
    <source>
        <strain evidence="5 6">DSM 11827</strain>
    </source>
</reference>
<dbReference type="PANTHER" id="PTHR10281:SF115">
    <property type="entry name" value="BINDING PROTEIN, PUTATIVE (AFU_ORTHOLOGUE AFUA_4G06240)-RELATED"/>
    <property type="match status" value="1"/>
</dbReference>
<dbReference type="Gene3D" id="3.10.120.10">
    <property type="entry name" value="Cytochrome b5-like heme/steroid binding domain"/>
    <property type="match status" value="1"/>
</dbReference>
<dbReference type="EMBL" id="CAFZ01000151">
    <property type="protein sequence ID" value="CCA72162.1"/>
    <property type="molecule type" value="Genomic_DNA"/>
</dbReference>
<comment type="caution">
    <text evidence="5">The sequence shown here is derived from an EMBL/GenBank/DDBJ whole genome shotgun (WGS) entry which is preliminary data.</text>
</comment>
<dbReference type="STRING" id="1109443.G4TLG9"/>
<dbReference type="GO" id="GO:0005783">
    <property type="term" value="C:endoplasmic reticulum"/>
    <property type="evidence" value="ECO:0007669"/>
    <property type="project" value="TreeGrafter"/>
</dbReference>
<name>G4TLG9_SERID</name>
<evidence type="ECO:0000256" key="2">
    <source>
        <dbReference type="SAM" id="MobiDB-lite"/>
    </source>
</evidence>
<dbReference type="InterPro" id="IPR001199">
    <property type="entry name" value="Cyt_B5-like_heme/steroid-bd"/>
</dbReference>
<keyword evidence="3" id="KW-1133">Transmembrane helix</keyword>
<keyword evidence="3" id="KW-0472">Membrane</keyword>
<dbReference type="eggNOG" id="KOG1110">
    <property type="taxonomic scope" value="Eukaryota"/>
</dbReference>